<dbReference type="OrthoDB" id="7058011at2"/>
<dbReference type="Pfam" id="PF13455">
    <property type="entry name" value="MUG113"/>
    <property type="match status" value="1"/>
</dbReference>
<evidence type="ECO:0000259" key="1">
    <source>
        <dbReference type="SMART" id="SM00974"/>
    </source>
</evidence>
<evidence type="ECO:0000313" key="3">
    <source>
        <dbReference type="Proteomes" id="UP000294914"/>
    </source>
</evidence>
<keyword evidence="3" id="KW-1185">Reference proteome</keyword>
<protein>
    <submittedName>
        <fullName evidence="2">Meiotically Up-regulated Gene 113 (MUG113) protein</fullName>
    </submittedName>
</protein>
<dbReference type="SMART" id="SM00974">
    <property type="entry name" value="T5orf172"/>
    <property type="match status" value="1"/>
</dbReference>
<organism evidence="2 3">
    <name type="scientific">Thiohalophilus thiocyanatoxydans</name>
    <dbReference type="NCBI Taxonomy" id="381308"/>
    <lineage>
        <taxon>Bacteria</taxon>
        <taxon>Pseudomonadati</taxon>
        <taxon>Pseudomonadota</taxon>
        <taxon>Gammaproteobacteria</taxon>
        <taxon>Thiohalomonadales</taxon>
        <taxon>Thiohalophilaceae</taxon>
        <taxon>Thiohalophilus</taxon>
    </lineage>
</organism>
<dbReference type="EMBL" id="SOQX01000011">
    <property type="protein sequence ID" value="TDX97776.1"/>
    <property type="molecule type" value="Genomic_DNA"/>
</dbReference>
<gene>
    <name evidence="2" type="ORF">EDC23_2808</name>
</gene>
<dbReference type="InterPro" id="IPR018306">
    <property type="entry name" value="Phage_T5_Orf172_DNA-bd"/>
</dbReference>
<reference evidence="2 3" key="1">
    <citation type="submission" date="2019-03" db="EMBL/GenBank/DDBJ databases">
        <title>Genomic Encyclopedia of Type Strains, Phase IV (KMG-IV): sequencing the most valuable type-strain genomes for metagenomic binning, comparative biology and taxonomic classification.</title>
        <authorList>
            <person name="Goeker M."/>
        </authorList>
    </citation>
    <scope>NUCLEOTIDE SEQUENCE [LARGE SCALE GENOMIC DNA]</scope>
    <source>
        <strain evidence="2 3">DSM 16326</strain>
    </source>
</reference>
<dbReference type="Proteomes" id="UP000294914">
    <property type="component" value="Unassembled WGS sequence"/>
</dbReference>
<comment type="caution">
    <text evidence="2">The sequence shown here is derived from an EMBL/GenBank/DDBJ whole genome shotgun (WGS) entry which is preliminary data.</text>
</comment>
<evidence type="ECO:0000313" key="2">
    <source>
        <dbReference type="EMBL" id="TDX97776.1"/>
    </source>
</evidence>
<dbReference type="AlphaFoldDB" id="A0A4R8IES5"/>
<feature type="domain" description="Bacteriophage T5 Orf172 DNA-binding" evidence="1">
    <location>
        <begin position="79"/>
        <end position="152"/>
    </location>
</feature>
<proteinExistence type="predicted"/>
<sequence>MRIDRIYQCEHGKYVVDVYLDNGEFYFTSHHFETKKEAELWAESWCYWANNLIDGGVDTVYYILQVPDTWPGPPIGANPYSGLFVKIGRSKNVLQRLQNLQTGTYGELIIHALEPGGSERESELHRQFSSLRRHGEWFACSTELTNHIYSTWYKNKMLPPEHQYEVLKLAHRIQDYKQIRQILGHTPDTVNPALDDEWHGTTMIDLVYSSLAKNEK</sequence>
<name>A0A4R8IES5_9GAMM</name>
<accession>A0A4R8IES5</accession>